<dbReference type="SUPFAM" id="SSF53927">
    <property type="entry name" value="Cytidine deaminase-like"/>
    <property type="match status" value="1"/>
</dbReference>
<keyword evidence="2 3" id="KW-0501">Molybdenum cofactor biosynthesis</keyword>
<comment type="similarity">
    <text evidence="3">Belongs to the FdhD family.</text>
</comment>
<dbReference type="HAMAP" id="MF_00187">
    <property type="entry name" value="FdhD"/>
    <property type="match status" value="1"/>
</dbReference>
<dbReference type="Proteomes" id="UP000217944">
    <property type="component" value="Unassembled WGS sequence"/>
</dbReference>
<dbReference type="InterPro" id="IPR016193">
    <property type="entry name" value="Cytidine_deaminase-like"/>
</dbReference>
<dbReference type="Gene3D" id="3.40.140.10">
    <property type="entry name" value="Cytidine Deaminase, domain 2"/>
    <property type="match status" value="1"/>
</dbReference>
<evidence type="ECO:0000256" key="3">
    <source>
        <dbReference type="HAMAP-Rule" id="MF_00187"/>
    </source>
</evidence>
<dbReference type="PANTHER" id="PTHR30592">
    <property type="entry name" value="FORMATE DEHYDROGENASE"/>
    <property type="match status" value="1"/>
</dbReference>
<dbReference type="GO" id="GO:0097163">
    <property type="term" value="F:sulfur carrier activity"/>
    <property type="evidence" value="ECO:0007669"/>
    <property type="project" value="UniProtKB-UniRule"/>
</dbReference>
<dbReference type="GO" id="GO:0006777">
    <property type="term" value="P:Mo-molybdopterin cofactor biosynthetic process"/>
    <property type="evidence" value="ECO:0007669"/>
    <property type="project" value="UniProtKB-UniRule"/>
</dbReference>
<accession>A0A292YCZ2</accession>
<comment type="caution">
    <text evidence="4">The sequence shown here is derived from an EMBL/GenBank/DDBJ whole genome shotgun (WGS) entry which is preliminary data.</text>
</comment>
<reference evidence="4 5" key="1">
    <citation type="journal article" date="2017" name="Syst. Appl. Microbiol.">
        <title>Lebetimonas natsushimae sp. nov., a novel strictly anaerobic, moderately thermophilic chemoautotroph isolated from a deep-sea hydrothermal vent polychaete nest in the Mid-Okinawa Trough.</title>
        <authorList>
            <person name="Nagata R."/>
            <person name="Takaki Y."/>
            <person name="Tame A."/>
            <person name="Nunoura T."/>
            <person name="Muto H."/>
            <person name="Mino S."/>
            <person name="Sawayama S."/>
            <person name="Takai K."/>
            <person name="Nakagawa S."/>
        </authorList>
    </citation>
    <scope>NUCLEOTIDE SEQUENCE [LARGE SCALE GENOMIC DNA]</scope>
    <source>
        <strain evidence="4 5">HS1857</strain>
    </source>
</reference>
<dbReference type="PANTHER" id="PTHR30592:SF1">
    <property type="entry name" value="SULFUR CARRIER PROTEIN FDHD"/>
    <property type="match status" value="1"/>
</dbReference>
<evidence type="ECO:0000313" key="5">
    <source>
        <dbReference type="Proteomes" id="UP000217944"/>
    </source>
</evidence>
<evidence type="ECO:0000256" key="1">
    <source>
        <dbReference type="ARBA" id="ARBA00022490"/>
    </source>
</evidence>
<dbReference type="NCBIfam" id="NF001943">
    <property type="entry name" value="PRK00724.1-2"/>
    <property type="match status" value="1"/>
</dbReference>
<dbReference type="NCBIfam" id="TIGR00129">
    <property type="entry name" value="fdhD_narQ"/>
    <property type="match status" value="1"/>
</dbReference>
<comment type="subcellular location">
    <subcellularLocation>
        <location evidence="3">Cytoplasm</location>
    </subcellularLocation>
</comment>
<keyword evidence="1 3" id="KW-0963">Cytoplasm</keyword>
<organism evidence="4 5">
    <name type="scientific">Lebetimonas natsushimae</name>
    <dbReference type="NCBI Taxonomy" id="1936991"/>
    <lineage>
        <taxon>Bacteria</taxon>
        <taxon>Pseudomonadati</taxon>
        <taxon>Campylobacterota</taxon>
        <taxon>Epsilonproteobacteria</taxon>
        <taxon>Nautiliales</taxon>
        <taxon>Nautiliaceae</taxon>
        <taxon>Lebetimonas</taxon>
    </lineage>
</organism>
<comment type="function">
    <text evidence="3">Required for formate dehydrogenase (FDH) activity. Acts as a sulfur carrier protein that transfers sulfur from IscS to the molybdenum cofactor prior to its insertion into FDH.</text>
</comment>
<dbReference type="AlphaFoldDB" id="A0A292YCZ2"/>
<gene>
    <name evidence="3" type="primary">fdhD</name>
    <name evidence="4" type="ORF">LNAT_P0480</name>
</gene>
<dbReference type="Gene3D" id="3.10.20.10">
    <property type="match status" value="1"/>
</dbReference>
<dbReference type="EMBL" id="BDME01000001">
    <property type="protein sequence ID" value="GAX87185.1"/>
    <property type="molecule type" value="Genomic_DNA"/>
</dbReference>
<proteinExistence type="inferred from homology"/>
<feature type="active site" description="Cysteine persulfide intermediate" evidence="3">
    <location>
        <position position="105"/>
    </location>
</feature>
<dbReference type="Pfam" id="PF02634">
    <property type="entry name" value="FdhD-NarQ"/>
    <property type="match status" value="1"/>
</dbReference>
<keyword evidence="5" id="KW-1185">Reference proteome</keyword>
<name>A0A292YCZ2_9BACT</name>
<dbReference type="PIRSF" id="PIRSF015626">
    <property type="entry name" value="FdhD"/>
    <property type="match status" value="1"/>
</dbReference>
<sequence length="262" mass="29354">MDATYNFEITKIKGDKKFRFNDTLIREIRLDIYVNNEKIVSMMATPVDQEALAIGYLISEGIIKNVNDIDDLKLKEDGLIVDIKAKINEDKAKKLNEEGIIVSGCGKSISANLDIDPEKIDAAKIESDFKIKASEISKQMDEFYKSCPLYEKTGCVHTARIYFDEKNYFDAEDIAQHSTIDKAVGKALINGFNPQNGIMMVSGRLSSEMVVKAVMHKIPILISRTATTCLGLKIADKFNLTLVGFARGDKMNVYTHDERVIV</sequence>
<dbReference type="OrthoDB" id="3197277at2"/>
<dbReference type="InterPro" id="IPR003786">
    <property type="entry name" value="FdhD"/>
</dbReference>
<dbReference type="GO" id="GO:0005737">
    <property type="term" value="C:cytoplasm"/>
    <property type="evidence" value="ECO:0007669"/>
    <property type="project" value="UniProtKB-SubCell"/>
</dbReference>
<feature type="binding site" evidence="3">
    <location>
        <begin position="245"/>
        <end position="250"/>
    </location>
    <ligand>
        <name>Mo-bis(molybdopterin guanine dinucleotide)</name>
        <dbReference type="ChEBI" id="CHEBI:60539"/>
    </ligand>
</feature>
<evidence type="ECO:0000313" key="4">
    <source>
        <dbReference type="EMBL" id="GAX87185.1"/>
    </source>
</evidence>
<dbReference type="GO" id="GO:0016783">
    <property type="term" value="F:sulfurtransferase activity"/>
    <property type="evidence" value="ECO:0007669"/>
    <property type="project" value="InterPro"/>
</dbReference>
<dbReference type="RefSeq" id="WP_096258334.1">
    <property type="nucleotide sequence ID" value="NZ_BDME01000001.1"/>
</dbReference>
<protein>
    <recommendedName>
        <fullName evidence="3">Sulfur carrier protein FdhD</fullName>
    </recommendedName>
</protein>
<evidence type="ECO:0000256" key="2">
    <source>
        <dbReference type="ARBA" id="ARBA00023150"/>
    </source>
</evidence>